<dbReference type="EMBL" id="JBHSNG010000006">
    <property type="protein sequence ID" value="MFC5581015.1"/>
    <property type="molecule type" value="Genomic_DNA"/>
</dbReference>
<sequence>MARNVTVEPSPSEVHSITLPMPCPLPATGYLRLHQIIGRPARQGQPAIPPLIPVSRSTWWAGVKSGRYPQPTRSLGERITAWRIEDIRRLLDIGRAPRMDDDASGGTTRAA</sequence>
<keyword evidence="2" id="KW-1185">Reference proteome</keyword>
<comment type="caution">
    <text evidence="1">The sequence shown here is derived from an EMBL/GenBank/DDBJ whole genome shotgun (WGS) entry which is preliminary data.</text>
</comment>
<accession>A0ABW0SXN8</accession>
<dbReference type="RefSeq" id="WP_377326048.1">
    <property type="nucleotide sequence ID" value="NZ_JBHSNG010000006.1"/>
</dbReference>
<reference evidence="2" key="1">
    <citation type="journal article" date="2019" name="Int. J. Syst. Evol. Microbiol.">
        <title>The Global Catalogue of Microorganisms (GCM) 10K type strain sequencing project: providing services to taxonomists for standard genome sequencing and annotation.</title>
        <authorList>
            <consortium name="The Broad Institute Genomics Platform"/>
            <consortium name="The Broad Institute Genome Sequencing Center for Infectious Disease"/>
            <person name="Wu L."/>
            <person name="Ma J."/>
        </authorList>
    </citation>
    <scope>NUCLEOTIDE SEQUENCE [LARGE SCALE GENOMIC DNA]</scope>
    <source>
        <strain evidence="2">CGMCC 1.13587</strain>
    </source>
</reference>
<gene>
    <name evidence="1" type="ORF">ACFPPB_07805</name>
</gene>
<evidence type="ECO:0000313" key="1">
    <source>
        <dbReference type="EMBL" id="MFC5581015.1"/>
    </source>
</evidence>
<proteinExistence type="predicted"/>
<protein>
    <submittedName>
        <fullName evidence="1">Helix-turn-helix transcriptional regulator</fullName>
    </submittedName>
</protein>
<name>A0ABW0SXN8_9GAMM</name>
<organism evidence="1 2">
    <name type="scientific">Rhodanobacter terrae</name>
    <dbReference type="NCBI Taxonomy" id="418647"/>
    <lineage>
        <taxon>Bacteria</taxon>
        <taxon>Pseudomonadati</taxon>
        <taxon>Pseudomonadota</taxon>
        <taxon>Gammaproteobacteria</taxon>
        <taxon>Lysobacterales</taxon>
        <taxon>Rhodanobacteraceae</taxon>
        <taxon>Rhodanobacter</taxon>
    </lineage>
</organism>
<evidence type="ECO:0000313" key="2">
    <source>
        <dbReference type="Proteomes" id="UP001596111"/>
    </source>
</evidence>
<dbReference type="Proteomes" id="UP001596111">
    <property type="component" value="Unassembled WGS sequence"/>
</dbReference>